<feature type="domain" description="EamA" evidence="8">
    <location>
        <begin position="160"/>
        <end position="297"/>
    </location>
</feature>
<feature type="transmembrane region" description="Helical" evidence="7">
    <location>
        <begin position="12"/>
        <end position="31"/>
    </location>
</feature>
<feature type="transmembrane region" description="Helical" evidence="7">
    <location>
        <begin position="105"/>
        <end position="126"/>
    </location>
</feature>
<keyword evidence="4 7" id="KW-0812">Transmembrane</keyword>
<dbReference type="SUPFAM" id="SSF103481">
    <property type="entry name" value="Multidrug resistance efflux transporter EmrE"/>
    <property type="match status" value="2"/>
</dbReference>
<keyword evidence="3" id="KW-1003">Cell membrane</keyword>
<feature type="transmembrane region" description="Helical" evidence="7">
    <location>
        <begin position="280"/>
        <end position="298"/>
    </location>
</feature>
<evidence type="ECO:0000256" key="7">
    <source>
        <dbReference type="SAM" id="Phobius"/>
    </source>
</evidence>
<keyword evidence="5 7" id="KW-1133">Transmembrane helix</keyword>
<reference evidence="10" key="1">
    <citation type="submission" date="2018-02" db="EMBL/GenBank/DDBJ databases">
        <authorList>
            <person name="Holder M.E."/>
            <person name="Ajami N.J."/>
            <person name="Petrosino J.F."/>
        </authorList>
    </citation>
    <scope>NUCLEOTIDE SEQUENCE [LARGE SCALE GENOMIC DNA]</scope>
    <source>
        <strain evidence="10">CCUG 47711</strain>
    </source>
</reference>
<evidence type="ECO:0000256" key="6">
    <source>
        <dbReference type="ARBA" id="ARBA00023136"/>
    </source>
</evidence>
<comment type="similarity">
    <text evidence="2">Belongs to the EamA transporter family.</text>
</comment>
<dbReference type="InterPro" id="IPR037185">
    <property type="entry name" value="EmrE-like"/>
</dbReference>
<dbReference type="AlphaFoldDB" id="A0A2S0KP50"/>
<evidence type="ECO:0000256" key="2">
    <source>
        <dbReference type="ARBA" id="ARBA00007362"/>
    </source>
</evidence>
<feature type="transmembrane region" description="Helical" evidence="7">
    <location>
        <begin position="223"/>
        <end position="243"/>
    </location>
</feature>
<feature type="transmembrane region" description="Helical" evidence="7">
    <location>
        <begin position="73"/>
        <end position="93"/>
    </location>
</feature>
<dbReference type="InterPro" id="IPR000620">
    <property type="entry name" value="EamA_dom"/>
</dbReference>
<feature type="transmembrane region" description="Helical" evidence="7">
    <location>
        <begin position="158"/>
        <end position="178"/>
    </location>
</feature>
<feature type="transmembrane region" description="Helical" evidence="7">
    <location>
        <begin position="190"/>
        <end position="211"/>
    </location>
</feature>
<feature type="transmembrane region" description="Helical" evidence="7">
    <location>
        <begin position="133"/>
        <end position="152"/>
    </location>
</feature>
<proteinExistence type="inferred from homology"/>
<organism evidence="9 10">
    <name type="scientific">Fastidiosipila sanguinis</name>
    <dbReference type="NCBI Taxonomy" id="236753"/>
    <lineage>
        <taxon>Bacteria</taxon>
        <taxon>Bacillati</taxon>
        <taxon>Bacillota</taxon>
        <taxon>Clostridia</taxon>
        <taxon>Eubacteriales</taxon>
        <taxon>Oscillospiraceae</taxon>
        <taxon>Fastidiosipila</taxon>
    </lineage>
</organism>
<dbReference type="Proteomes" id="UP000237947">
    <property type="component" value="Chromosome"/>
</dbReference>
<evidence type="ECO:0000313" key="9">
    <source>
        <dbReference type="EMBL" id="AVM42779.1"/>
    </source>
</evidence>
<evidence type="ECO:0000256" key="4">
    <source>
        <dbReference type="ARBA" id="ARBA00022692"/>
    </source>
</evidence>
<dbReference type="InterPro" id="IPR051258">
    <property type="entry name" value="Diverse_Substrate_Transporter"/>
</dbReference>
<protein>
    <recommendedName>
        <fullName evidence="8">EamA domain-containing protein</fullName>
    </recommendedName>
</protein>
<accession>A0A2S0KP50</accession>
<comment type="subcellular location">
    <subcellularLocation>
        <location evidence="1">Cell membrane</location>
        <topology evidence="1">Multi-pass membrane protein</topology>
    </subcellularLocation>
</comment>
<evidence type="ECO:0000256" key="5">
    <source>
        <dbReference type="ARBA" id="ARBA00022989"/>
    </source>
</evidence>
<dbReference type="Pfam" id="PF00892">
    <property type="entry name" value="EamA"/>
    <property type="match status" value="2"/>
</dbReference>
<feature type="transmembrane region" description="Helical" evidence="7">
    <location>
        <begin position="37"/>
        <end position="61"/>
    </location>
</feature>
<dbReference type="KEGG" id="fsa:C5Q98_05940"/>
<dbReference type="OrthoDB" id="6707571at2"/>
<evidence type="ECO:0000256" key="1">
    <source>
        <dbReference type="ARBA" id="ARBA00004651"/>
    </source>
</evidence>
<dbReference type="GO" id="GO:0005886">
    <property type="term" value="C:plasma membrane"/>
    <property type="evidence" value="ECO:0007669"/>
    <property type="project" value="UniProtKB-SubCell"/>
</dbReference>
<dbReference type="EMBL" id="CP027226">
    <property type="protein sequence ID" value="AVM42779.1"/>
    <property type="molecule type" value="Genomic_DNA"/>
</dbReference>
<evidence type="ECO:0000256" key="3">
    <source>
        <dbReference type="ARBA" id="ARBA00022475"/>
    </source>
</evidence>
<evidence type="ECO:0000313" key="10">
    <source>
        <dbReference type="Proteomes" id="UP000237947"/>
    </source>
</evidence>
<feature type="domain" description="EamA" evidence="8">
    <location>
        <begin position="10"/>
        <end position="148"/>
    </location>
</feature>
<keyword evidence="10" id="KW-1185">Reference proteome</keyword>
<dbReference type="PANTHER" id="PTHR42920">
    <property type="entry name" value="OS03G0707200 PROTEIN-RELATED"/>
    <property type="match status" value="1"/>
</dbReference>
<sequence length="344" mass="37464">MGKTLKNDAMKGYLLILLSGILWGTGGYWVIQLNAFGVGPAMTSLSAHLLSLIPIGLTILFKKGISGFKISKRGLIFAIILGIFGKGILKISYDAATIEVGQSTACVLLYTAPIFVTAISVCFLKAKVRWNTYIALALNLLGVILIVTGGNFREFNLSSWGIILGLIAAFTYALNIILGRAAGENADPLVASFYMMLTSTTFLFFVAKPWQMANPEVLLNGKFIFWAVINSVLTAAVPNMIYLQGLSYDIEVPKAGIISSVEVIVATFMGVFLLGENMNFVSVLGLLIMLSSIVLLNSKVEEVEIENFELKHEDVERVEVEVSKVDHTEVAKLDVDHTELEQAE</sequence>
<dbReference type="RefSeq" id="WP_106012729.1">
    <property type="nucleotide sequence ID" value="NZ_CP027226.1"/>
</dbReference>
<feature type="transmembrane region" description="Helical" evidence="7">
    <location>
        <begin position="255"/>
        <end position="274"/>
    </location>
</feature>
<keyword evidence="6 7" id="KW-0472">Membrane</keyword>
<dbReference type="PANTHER" id="PTHR42920:SF5">
    <property type="entry name" value="EAMA DOMAIN-CONTAINING PROTEIN"/>
    <property type="match status" value="1"/>
</dbReference>
<gene>
    <name evidence="9" type="ORF">C5Q98_05940</name>
</gene>
<name>A0A2S0KP50_9FIRM</name>
<evidence type="ECO:0000259" key="8">
    <source>
        <dbReference type="Pfam" id="PF00892"/>
    </source>
</evidence>